<accession>A0ABV7HU08</accession>
<evidence type="ECO:0000256" key="5">
    <source>
        <dbReference type="ARBA" id="ARBA00022475"/>
    </source>
</evidence>
<evidence type="ECO:0000256" key="14">
    <source>
        <dbReference type="SAM" id="MobiDB-lite"/>
    </source>
</evidence>
<keyword evidence="6 13" id="KW-0812">Transmembrane</keyword>
<evidence type="ECO:0000256" key="3">
    <source>
        <dbReference type="ARBA" id="ARBA00021622"/>
    </source>
</evidence>
<evidence type="ECO:0000256" key="9">
    <source>
        <dbReference type="ARBA" id="ARBA00022989"/>
    </source>
</evidence>
<feature type="region of interest" description="Disordered" evidence="14">
    <location>
        <begin position="1"/>
        <end position="30"/>
    </location>
</feature>
<feature type="transmembrane region" description="Helical" evidence="13">
    <location>
        <begin position="35"/>
        <end position="53"/>
    </location>
</feature>
<dbReference type="NCBIfam" id="TIGR00328">
    <property type="entry name" value="flhB"/>
    <property type="match status" value="1"/>
</dbReference>
<keyword evidence="15" id="KW-0966">Cell projection</keyword>
<dbReference type="InterPro" id="IPR029025">
    <property type="entry name" value="T3SS_substrate_exporter_C"/>
</dbReference>
<keyword evidence="7 13" id="KW-1005">Bacterial flagellum biogenesis</keyword>
<comment type="similarity">
    <text evidence="2 13">Belongs to the type III secretion exporter family.</text>
</comment>
<gene>
    <name evidence="13 15" type="primary">flhB</name>
    <name evidence="15" type="ORF">ACFOEB_07830</name>
</gene>
<evidence type="ECO:0000256" key="4">
    <source>
        <dbReference type="ARBA" id="ARBA00022448"/>
    </source>
</evidence>
<dbReference type="PANTHER" id="PTHR30531:SF12">
    <property type="entry name" value="FLAGELLAR BIOSYNTHETIC PROTEIN FLHB"/>
    <property type="match status" value="1"/>
</dbReference>
<evidence type="ECO:0000256" key="7">
    <source>
        <dbReference type="ARBA" id="ARBA00022795"/>
    </source>
</evidence>
<evidence type="ECO:0000256" key="12">
    <source>
        <dbReference type="ARBA" id="ARBA00025078"/>
    </source>
</evidence>
<dbReference type="Proteomes" id="UP001595548">
    <property type="component" value="Unassembled WGS sequence"/>
</dbReference>
<evidence type="ECO:0000256" key="1">
    <source>
        <dbReference type="ARBA" id="ARBA00004651"/>
    </source>
</evidence>
<evidence type="ECO:0000256" key="6">
    <source>
        <dbReference type="ARBA" id="ARBA00022692"/>
    </source>
</evidence>
<keyword evidence="10 13" id="KW-0472">Membrane</keyword>
<dbReference type="PANTHER" id="PTHR30531">
    <property type="entry name" value="FLAGELLAR BIOSYNTHETIC PROTEIN FLHB"/>
    <property type="match status" value="1"/>
</dbReference>
<keyword evidence="16" id="KW-1185">Reference proteome</keyword>
<feature type="transmembrane region" description="Helical" evidence="13">
    <location>
        <begin position="190"/>
        <end position="214"/>
    </location>
</feature>
<comment type="caution">
    <text evidence="15">The sequence shown here is derived from an EMBL/GenBank/DDBJ whole genome shotgun (WGS) entry which is preliminary data.</text>
</comment>
<keyword evidence="5 13" id="KW-1003">Cell membrane</keyword>
<sequence>MAEGGDDSSQEKTEEATPRKLEKAREDGQIPRSRDLTTTFILLAGTIGLYSFSESISGSMMGLSKNNFSLSRVEVFDTEAMFAHLVSSFAEGLFSLIPLFILLLIASVVGPIALGGWLLSAKAMAPKFNRMNPGAGLKRMFSFKALVELAKSLGKVATVMAAAILALKLWQQDILQLAGEETQSAVVESLKISGITTILMAAVTILIALVDVPFQIMDHSKKLKMSKQEIKDEHKDSEGKPEVKGRIRQLQREMAQRRMMAQVPDADVVITNPTHYAVALKYDPEKMATPVMLAKGGDQIALKIREIAKANGVEIIESPVLARSIFHTTDIDEAIPTGLYVAVAQVLAYVFGLRNYRRGQGERPPYPRVNVPRDLRYD</sequence>
<keyword evidence="15" id="KW-0969">Cilium</keyword>
<evidence type="ECO:0000256" key="10">
    <source>
        <dbReference type="ARBA" id="ARBA00023136"/>
    </source>
</evidence>
<evidence type="ECO:0000256" key="13">
    <source>
        <dbReference type="RuleBase" id="RU364091"/>
    </source>
</evidence>
<dbReference type="Pfam" id="PF01312">
    <property type="entry name" value="Bac_export_2"/>
    <property type="match status" value="1"/>
</dbReference>
<evidence type="ECO:0000256" key="2">
    <source>
        <dbReference type="ARBA" id="ARBA00010690"/>
    </source>
</evidence>
<comment type="function">
    <text evidence="12 13">Required for formation of the rod structure in the basal body of the flagellar apparatus. Together with FliI and FliH, may constitute the export apparatus of flagellin.</text>
</comment>
<comment type="caution">
    <text evidence="13">Lacks conserved residue(s) required for the propagation of feature annotation.</text>
</comment>
<dbReference type="InterPro" id="IPR006135">
    <property type="entry name" value="T3SS_substrate_exporter"/>
</dbReference>
<keyword evidence="8 13" id="KW-0653">Protein transport</keyword>
<name>A0ABV7HU08_9GAMM</name>
<dbReference type="RefSeq" id="WP_339615316.1">
    <property type="nucleotide sequence ID" value="NZ_AP031500.1"/>
</dbReference>
<feature type="compositionally biased region" description="Basic and acidic residues" evidence="14">
    <location>
        <begin position="226"/>
        <end position="244"/>
    </location>
</feature>
<evidence type="ECO:0000313" key="16">
    <source>
        <dbReference type="Proteomes" id="UP001595548"/>
    </source>
</evidence>
<dbReference type="Gene3D" id="6.10.250.2080">
    <property type="match status" value="1"/>
</dbReference>
<dbReference type="SUPFAM" id="SSF160544">
    <property type="entry name" value="EscU C-terminal domain-like"/>
    <property type="match status" value="1"/>
</dbReference>
<organism evidence="15 16">
    <name type="scientific">Gilvimarinus japonicus</name>
    <dbReference type="NCBI Taxonomy" id="1796469"/>
    <lineage>
        <taxon>Bacteria</taxon>
        <taxon>Pseudomonadati</taxon>
        <taxon>Pseudomonadota</taxon>
        <taxon>Gammaproteobacteria</taxon>
        <taxon>Cellvibrionales</taxon>
        <taxon>Cellvibrionaceae</taxon>
        <taxon>Gilvimarinus</taxon>
    </lineage>
</organism>
<keyword evidence="11 13" id="KW-1006">Bacterial flagellum protein export</keyword>
<feature type="compositionally biased region" description="Basic and acidic residues" evidence="14">
    <location>
        <begin position="9"/>
        <end position="30"/>
    </location>
</feature>
<protein>
    <recommendedName>
        <fullName evidence="3 13">Flagellar biosynthetic protein FlhB</fullName>
    </recommendedName>
</protein>
<comment type="subcellular location">
    <subcellularLocation>
        <location evidence="1">Cell membrane</location>
        <topology evidence="1">Multi-pass membrane protein</topology>
    </subcellularLocation>
</comment>
<dbReference type="InterPro" id="IPR006136">
    <property type="entry name" value="FlhB"/>
</dbReference>
<evidence type="ECO:0000256" key="8">
    <source>
        <dbReference type="ARBA" id="ARBA00022927"/>
    </source>
</evidence>
<reference evidence="16" key="1">
    <citation type="journal article" date="2019" name="Int. J. Syst. Evol. Microbiol.">
        <title>The Global Catalogue of Microorganisms (GCM) 10K type strain sequencing project: providing services to taxonomists for standard genome sequencing and annotation.</title>
        <authorList>
            <consortium name="The Broad Institute Genomics Platform"/>
            <consortium name="The Broad Institute Genome Sequencing Center for Infectious Disease"/>
            <person name="Wu L."/>
            <person name="Ma J."/>
        </authorList>
    </citation>
    <scope>NUCLEOTIDE SEQUENCE [LARGE SCALE GENOMIC DNA]</scope>
    <source>
        <strain evidence="16">KCTC 52141</strain>
    </source>
</reference>
<feature type="transmembrane region" description="Helical" evidence="13">
    <location>
        <begin position="96"/>
        <end position="121"/>
    </location>
</feature>
<dbReference type="EMBL" id="JBHRTL010000006">
    <property type="protein sequence ID" value="MFC3155107.1"/>
    <property type="molecule type" value="Genomic_DNA"/>
</dbReference>
<proteinExistence type="inferred from homology"/>
<feature type="region of interest" description="Disordered" evidence="14">
    <location>
        <begin position="225"/>
        <end position="244"/>
    </location>
</feature>
<keyword evidence="9 13" id="KW-1133">Transmembrane helix</keyword>
<dbReference type="PRINTS" id="PR00950">
    <property type="entry name" value="TYPE3IMSPROT"/>
</dbReference>
<keyword evidence="4 13" id="KW-0813">Transport</keyword>
<evidence type="ECO:0000313" key="15">
    <source>
        <dbReference type="EMBL" id="MFC3155107.1"/>
    </source>
</evidence>
<keyword evidence="15" id="KW-0282">Flagellum</keyword>
<evidence type="ECO:0000256" key="11">
    <source>
        <dbReference type="ARBA" id="ARBA00023225"/>
    </source>
</evidence>
<dbReference type="Gene3D" id="3.40.1690.10">
    <property type="entry name" value="secretion proteins EscU"/>
    <property type="match status" value="1"/>
</dbReference>